<evidence type="ECO:0000259" key="2">
    <source>
        <dbReference type="PROSITE" id="PS51819"/>
    </source>
</evidence>
<keyword evidence="3" id="KW-0456">Lyase</keyword>
<dbReference type="SUPFAM" id="SSF54593">
    <property type="entry name" value="Glyoxalase/Bleomycin resistance protein/Dihydroxybiphenyl dioxygenase"/>
    <property type="match status" value="1"/>
</dbReference>
<dbReference type="InterPro" id="IPR051785">
    <property type="entry name" value="MMCE/EMCE_epimerase"/>
</dbReference>
<organism evidence="3 4">
    <name type="scientific">Duganella sacchari</name>
    <dbReference type="NCBI Taxonomy" id="551987"/>
    <lineage>
        <taxon>Bacteria</taxon>
        <taxon>Pseudomonadati</taxon>
        <taxon>Pseudomonadota</taxon>
        <taxon>Betaproteobacteria</taxon>
        <taxon>Burkholderiales</taxon>
        <taxon>Oxalobacteraceae</taxon>
        <taxon>Telluria group</taxon>
        <taxon>Duganella</taxon>
    </lineage>
</organism>
<feature type="domain" description="VOC" evidence="2">
    <location>
        <begin position="9"/>
        <end position="144"/>
    </location>
</feature>
<keyword evidence="1" id="KW-0479">Metal-binding</keyword>
<evidence type="ECO:0000256" key="1">
    <source>
        <dbReference type="ARBA" id="ARBA00022723"/>
    </source>
</evidence>
<evidence type="ECO:0000313" key="3">
    <source>
        <dbReference type="EMBL" id="SHM97395.1"/>
    </source>
</evidence>
<keyword evidence="4" id="KW-1185">Reference proteome</keyword>
<dbReference type="GO" id="GO:0046491">
    <property type="term" value="P:L-methylmalonyl-CoA metabolic process"/>
    <property type="evidence" value="ECO:0007669"/>
    <property type="project" value="TreeGrafter"/>
</dbReference>
<gene>
    <name evidence="3" type="ORF">SAMN05192549_103430</name>
</gene>
<reference evidence="4" key="1">
    <citation type="submission" date="2016-11" db="EMBL/GenBank/DDBJ databases">
        <authorList>
            <person name="Varghese N."/>
            <person name="Submissions S."/>
        </authorList>
    </citation>
    <scope>NUCLEOTIDE SEQUENCE [LARGE SCALE GENOMIC DNA]</scope>
    <source>
        <strain evidence="4">Sac-22</strain>
    </source>
</reference>
<dbReference type="PROSITE" id="PS51819">
    <property type="entry name" value="VOC"/>
    <property type="match status" value="1"/>
</dbReference>
<dbReference type="STRING" id="551987.SAMN05192549_103430"/>
<dbReference type="EMBL" id="FRCX01000003">
    <property type="protein sequence ID" value="SHM97395.1"/>
    <property type="molecule type" value="Genomic_DNA"/>
</dbReference>
<dbReference type="GO" id="GO:0004493">
    <property type="term" value="F:methylmalonyl-CoA epimerase activity"/>
    <property type="evidence" value="ECO:0007669"/>
    <property type="project" value="TreeGrafter"/>
</dbReference>
<dbReference type="PANTHER" id="PTHR43048">
    <property type="entry name" value="METHYLMALONYL-COA EPIMERASE"/>
    <property type="match status" value="1"/>
</dbReference>
<dbReference type="GO" id="GO:0046872">
    <property type="term" value="F:metal ion binding"/>
    <property type="evidence" value="ECO:0007669"/>
    <property type="project" value="UniProtKB-KW"/>
</dbReference>
<dbReference type="InterPro" id="IPR029068">
    <property type="entry name" value="Glyas_Bleomycin-R_OHBP_Dase"/>
</dbReference>
<dbReference type="Pfam" id="PF13669">
    <property type="entry name" value="Glyoxalase_4"/>
    <property type="match status" value="1"/>
</dbReference>
<accession>A0A1M7N1V8</accession>
<dbReference type="GO" id="GO:0016829">
    <property type="term" value="F:lyase activity"/>
    <property type="evidence" value="ECO:0007669"/>
    <property type="project" value="UniProtKB-KW"/>
</dbReference>
<dbReference type="AlphaFoldDB" id="A0A1M7N1V8"/>
<sequence>MSRPFEILGLQQIAVGAASKEPLRKLWVDMLGLAPSGHFVSEKENVDEDIVLLGSGPFQVEVDLMQPLDPARSPRVDQPALNHVGLWVDNLALAVEWLTAQGVRFAPGGIRKGASGHDIAFLHPKANEAFPIAGAGVLIELVQAPPEVIAAYRRGV</sequence>
<dbReference type="RefSeq" id="WP_072783490.1">
    <property type="nucleotide sequence ID" value="NZ_FRCX01000003.1"/>
</dbReference>
<dbReference type="Proteomes" id="UP000184339">
    <property type="component" value="Unassembled WGS sequence"/>
</dbReference>
<dbReference type="PANTHER" id="PTHR43048:SF3">
    <property type="entry name" value="METHYLMALONYL-COA EPIMERASE, MITOCHONDRIAL"/>
    <property type="match status" value="1"/>
</dbReference>
<dbReference type="InterPro" id="IPR037523">
    <property type="entry name" value="VOC_core"/>
</dbReference>
<name>A0A1M7N1V8_9BURK</name>
<evidence type="ECO:0000313" key="4">
    <source>
        <dbReference type="Proteomes" id="UP000184339"/>
    </source>
</evidence>
<protein>
    <submittedName>
        <fullName evidence="3">Lactoylglutathione lyase</fullName>
    </submittedName>
</protein>
<dbReference type="Gene3D" id="3.10.180.10">
    <property type="entry name" value="2,3-Dihydroxybiphenyl 1,2-Dioxygenase, domain 1"/>
    <property type="match status" value="1"/>
</dbReference>
<proteinExistence type="predicted"/>